<gene>
    <name evidence="1" type="ORF">CVV64_11920</name>
</gene>
<dbReference type="InterPro" id="IPR014858">
    <property type="entry name" value="BrxB"/>
</dbReference>
<dbReference type="EMBL" id="PGXC01000009">
    <property type="protein sequence ID" value="PKK90021.1"/>
    <property type="molecule type" value="Genomic_DNA"/>
</dbReference>
<evidence type="ECO:0000313" key="2">
    <source>
        <dbReference type="Proteomes" id="UP000233256"/>
    </source>
</evidence>
<dbReference type="Pfam" id="PF08747">
    <property type="entry name" value="BrxB"/>
    <property type="match status" value="1"/>
</dbReference>
<accession>A0A2N1PNV5</accession>
<dbReference type="Proteomes" id="UP000233256">
    <property type="component" value="Unassembled WGS sequence"/>
</dbReference>
<name>A0A2N1PNV5_9BACT</name>
<organism evidence="1 2">
    <name type="scientific">Candidatus Wallbacteria bacterium HGW-Wallbacteria-1</name>
    <dbReference type="NCBI Taxonomy" id="2013854"/>
    <lineage>
        <taxon>Bacteria</taxon>
        <taxon>Candidatus Walliibacteriota</taxon>
    </lineage>
</organism>
<proteinExistence type="predicted"/>
<protein>
    <submittedName>
        <fullName evidence="1">DUF1788 domain-containing protein</fullName>
    </submittedName>
</protein>
<evidence type="ECO:0000313" key="1">
    <source>
        <dbReference type="EMBL" id="PKK90021.1"/>
    </source>
</evidence>
<sequence>MNIKEKLDKILPRIKSRGFADNQGLGNELGFYIFDYPPTEELLVRQKISFIMKELSAQGSDISPVEIDIYKVMLKILEERKLLDKVFDMERDKGSTELLKALKPLLKADNFVKIIKEMSQGHNLIILTGIGKAWPLQRSHTILNNLHHVLDKVPVIMFFPGKWDKTSLRLFGEFKDDNYYRAFALIEN</sequence>
<dbReference type="AlphaFoldDB" id="A0A2N1PNV5"/>
<reference evidence="1 2" key="1">
    <citation type="journal article" date="2017" name="ISME J.">
        <title>Potential for microbial H2 and metal transformations associated with novel bacteria and archaea in deep terrestrial subsurface sediments.</title>
        <authorList>
            <person name="Hernsdorf A.W."/>
            <person name="Amano Y."/>
            <person name="Miyakawa K."/>
            <person name="Ise K."/>
            <person name="Suzuki Y."/>
            <person name="Anantharaman K."/>
            <person name="Probst A."/>
            <person name="Burstein D."/>
            <person name="Thomas B.C."/>
            <person name="Banfield J.F."/>
        </authorList>
    </citation>
    <scope>NUCLEOTIDE SEQUENCE [LARGE SCALE GENOMIC DNA]</scope>
    <source>
        <strain evidence="1">HGW-Wallbacteria-1</strain>
    </source>
</reference>
<comment type="caution">
    <text evidence="1">The sequence shown here is derived from an EMBL/GenBank/DDBJ whole genome shotgun (WGS) entry which is preliminary data.</text>
</comment>